<gene>
    <name evidence="7" type="ORF">AAHA92_02848</name>
</gene>
<sequence length="85" mass="9854">MPNGARWPVHLVEITSGCHFYVGWLEFRCKNHIYHGDKLIFTLVDVGIFHVKRYKTGTSYPPQGDLKMLAEDEEYKERNSLDVVG</sequence>
<comment type="caution">
    <text evidence="7">The sequence shown here is derived from an EMBL/GenBank/DDBJ whole genome shotgun (WGS) entry which is preliminary data.</text>
</comment>
<name>A0ABD1IF70_SALDI</name>
<organism evidence="7 8">
    <name type="scientific">Salvia divinorum</name>
    <name type="common">Maria pastora</name>
    <name type="synonym">Diviner's sage</name>
    <dbReference type="NCBI Taxonomy" id="28513"/>
    <lineage>
        <taxon>Eukaryota</taxon>
        <taxon>Viridiplantae</taxon>
        <taxon>Streptophyta</taxon>
        <taxon>Embryophyta</taxon>
        <taxon>Tracheophyta</taxon>
        <taxon>Spermatophyta</taxon>
        <taxon>Magnoliopsida</taxon>
        <taxon>eudicotyledons</taxon>
        <taxon>Gunneridae</taxon>
        <taxon>Pentapetalae</taxon>
        <taxon>asterids</taxon>
        <taxon>lamiids</taxon>
        <taxon>Lamiales</taxon>
        <taxon>Lamiaceae</taxon>
        <taxon>Nepetoideae</taxon>
        <taxon>Mentheae</taxon>
        <taxon>Salviinae</taxon>
        <taxon>Salvia</taxon>
        <taxon>Salvia subgen. Calosphace</taxon>
    </lineage>
</organism>
<dbReference type="SUPFAM" id="SSF101936">
    <property type="entry name" value="DNA-binding pseudobarrel domain"/>
    <property type="match status" value="1"/>
</dbReference>
<evidence type="ECO:0000313" key="7">
    <source>
        <dbReference type="EMBL" id="KAL1567361.1"/>
    </source>
</evidence>
<keyword evidence="8" id="KW-1185">Reference proteome</keyword>
<keyword evidence="3" id="KW-0238">DNA-binding</keyword>
<evidence type="ECO:0000259" key="6">
    <source>
        <dbReference type="PROSITE" id="PS50863"/>
    </source>
</evidence>
<dbReference type="AlphaFoldDB" id="A0ABD1IF70"/>
<proteinExistence type="predicted"/>
<keyword evidence="4" id="KW-0804">Transcription</keyword>
<dbReference type="PROSITE" id="PS50863">
    <property type="entry name" value="B3"/>
    <property type="match status" value="1"/>
</dbReference>
<evidence type="ECO:0000256" key="3">
    <source>
        <dbReference type="ARBA" id="ARBA00023125"/>
    </source>
</evidence>
<dbReference type="Gene3D" id="2.40.330.10">
    <property type="entry name" value="DNA-binding pseudobarrel domain"/>
    <property type="match status" value="1"/>
</dbReference>
<evidence type="ECO:0000256" key="5">
    <source>
        <dbReference type="ARBA" id="ARBA00023242"/>
    </source>
</evidence>
<accession>A0ABD1IF70</accession>
<evidence type="ECO:0000313" key="8">
    <source>
        <dbReference type="Proteomes" id="UP001567538"/>
    </source>
</evidence>
<protein>
    <submittedName>
        <fullName evidence="7">B3 domain-containing protein REM20-like</fullName>
    </submittedName>
</protein>
<keyword evidence="2" id="KW-0805">Transcription regulation</keyword>
<comment type="subcellular location">
    <subcellularLocation>
        <location evidence="1">Nucleus</location>
    </subcellularLocation>
</comment>
<evidence type="ECO:0000256" key="4">
    <source>
        <dbReference type="ARBA" id="ARBA00023163"/>
    </source>
</evidence>
<evidence type="ECO:0000256" key="2">
    <source>
        <dbReference type="ARBA" id="ARBA00023015"/>
    </source>
</evidence>
<dbReference type="GO" id="GO:0005634">
    <property type="term" value="C:nucleus"/>
    <property type="evidence" value="ECO:0007669"/>
    <property type="project" value="UniProtKB-SubCell"/>
</dbReference>
<evidence type="ECO:0000256" key="1">
    <source>
        <dbReference type="ARBA" id="ARBA00004123"/>
    </source>
</evidence>
<dbReference type="Proteomes" id="UP001567538">
    <property type="component" value="Unassembled WGS sequence"/>
</dbReference>
<reference evidence="7 8" key="1">
    <citation type="submission" date="2024-06" db="EMBL/GenBank/DDBJ databases">
        <title>A chromosome level genome sequence of Diviner's sage (Salvia divinorum).</title>
        <authorList>
            <person name="Ford S.A."/>
            <person name="Ro D.-K."/>
            <person name="Ness R.W."/>
            <person name="Phillips M.A."/>
        </authorList>
    </citation>
    <scope>NUCLEOTIDE SEQUENCE [LARGE SCALE GENOMIC DNA]</scope>
    <source>
        <strain evidence="7">SAF-2024a</strain>
        <tissue evidence="7">Leaf</tissue>
    </source>
</reference>
<dbReference type="InterPro" id="IPR015300">
    <property type="entry name" value="DNA-bd_pseudobarrel_sf"/>
</dbReference>
<keyword evidence="5" id="KW-0539">Nucleus</keyword>
<dbReference type="InterPro" id="IPR003340">
    <property type="entry name" value="B3_DNA-bd"/>
</dbReference>
<dbReference type="GO" id="GO:0003677">
    <property type="term" value="F:DNA binding"/>
    <property type="evidence" value="ECO:0007669"/>
    <property type="project" value="UniProtKB-KW"/>
</dbReference>
<feature type="domain" description="TF-B3" evidence="6">
    <location>
        <begin position="1"/>
        <end position="57"/>
    </location>
</feature>
<dbReference type="EMBL" id="JBEAFC010000002">
    <property type="protein sequence ID" value="KAL1567361.1"/>
    <property type="molecule type" value="Genomic_DNA"/>
</dbReference>